<proteinExistence type="predicted"/>
<gene>
    <name evidence="1" type="ORF">DPMN_163220</name>
</gene>
<dbReference type="Proteomes" id="UP000828390">
    <property type="component" value="Unassembled WGS sequence"/>
</dbReference>
<comment type="caution">
    <text evidence="1">The sequence shown here is derived from an EMBL/GenBank/DDBJ whole genome shotgun (WGS) entry which is preliminary data.</text>
</comment>
<evidence type="ECO:0000313" key="2">
    <source>
        <dbReference type="Proteomes" id="UP000828390"/>
    </source>
</evidence>
<keyword evidence="2" id="KW-1185">Reference proteome</keyword>
<evidence type="ECO:0000313" key="1">
    <source>
        <dbReference type="EMBL" id="KAH3785135.1"/>
    </source>
</evidence>
<dbReference type="EMBL" id="JAIWYP010000008">
    <property type="protein sequence ID" value="KAH3785135.1"/>
    <property type="molecule type" value="Genomic_DNA"/>
</dbReference>
<dbReference type="AlphaFoldDB" id="A0A9D4ISL4"/>
<organism evidence="1 2">
    <name type="scientific">Dreissena polymorpha</name>
    <name type="common">Zebra mussel</name>
    <name type="synonym">Mytilus polymorpha</name>
    <dbReference type="NCBI Taxonomy" id="45954"/>
    <lineage>
        <taxon>Eukaryota</taxon>
        <taxon>Metazoa</taxon>
        <taxon>Spiralia</taxon>
        <taxon>Lophotrochozoa</taxon>
        <taxon>Mollusca</taxon>
        <taxon>Bivalvia</taxon>
        <taxon>Autobranchia</taxon>
        <taxon>Heteroconchia</taxon>
        <taxon>Euheterodonta</taxon>
        <taxon>Imparidentia</taxon>
        <taxon>Neoheterodontei</taxon>
        <taxon>Myida</taxon>
        <taxon>Dreissenoidea</taxon>
        <taxon>Dreissenidae</taxon>
        <taxon>Dreissena</taxon>
    </lineage>
</organism>
<sequence>MQDILPSWLQFGQTGGVVLSANELQTEIRTGAEINDGVCKGAPLNPSKFYNVFQLGHGFSINIYGLNFTIPRPFSNKMYCIITDICEDLGNTIFLILPEGSRDVIDKLSIFKSLKQRMEVIIRPIGIGFSLDQRIQNNWETEINFWRGGDELFVYPIKQSANVWIEGEASLAYGYLRAEGRADAHVAVPNLQMILPSIFAGEWRLGVHFTATASLQLNFDFFGDNININLLPSNGEVLLYGSLGGIDSRTWCGASANPPGLFLNALISINAFRDIPLLNFINIDLRVRAHAFF</sequence>
<accession>A0A9D4ISL4</accession>
<protein>
    <submittedName>
        <fullName evidence="1">Uncharacterized protein</fullName>
    </submittedName>
</protein>
<name>A0A9D4ISL4_DREPO</name>
<reference evidence="1" key="1">
    <citation type="journal article" date="2019" name="bioRxiv">
        <title>The Genome of the Zebra Mussel, Dreissena polymorpha: A Resource for Invasive Species Research.</title>
        <authorList>
            <person name="McCartney M.A."/>
            <person name="Auch B."/>
            <person name="Kono T."/>
            <person name="Mallez S."/>
            <person name="Zhang Y."/>
            <person name="Obille A."/>
            <person name="Becker A."/>
            <person name="Abrahante J.E."/>
            <person name="Garbe J."/>
            <person name="Badalamenti J.P."/>
            <person name="Herman A."/>
            <person name="Mangelson H."/>
            <person name="Liachko I."/>
            <person name="Sullivan S."/>
            <person name="Sone E.D."/>
            <person name="Koren S."/>
            <person name="Silverstein K.A.T."/>
            <person name="Beckman K.B."/>
            <person name="Gohl D.M."/>
        </authorList>
    </citation>
    <scope>NUCLEOTIDE SEQUENCE</scope>
    <source>
        <strain evidence="1">Duluth1</strain>
        <tissue evidence="1">Whole animal</tissue>
    </source>
</reference>
<reference evidence="1" key="2">
    <citation type="submission" date="2020-11" db="EMBL/GenBank/DDBJ databases">
        <authorList>
            <person name="McCartney M.A."/>
            <person name="Auch B."/>
            <person name="Kono T."/>
            <person name="Mallez S."/>
            <person name="Becker A."/>
            <person name="Gohl D.M."/>
            <person name="Silverstein K.A.T."/>
            <person name="Koren S."/>
            <person name="Bechman K.B."/>
            <person name="Herman A."/>
            <person name="Abrahante J.E."/>
            <person name="Garbe J."/>
        </authorList>
    </citation>
    <scope>NUCLEOTIDE SEQUENCE</scope>
    <source>
        <strain evidence="1">Duluth1</strain>
        <tissue evidence="1">Whole animal</tissue>
    </source>
</reference>